<organism evidence="2 3">
    <name type="scientific">Candidatus Nephthysia bennettiae</name>
    <dbReference type="NCBI Taxonomy" id="3127016"/>
    <lineage>
        <taxon>Bacteria</taxon>
        <taxon>Bacillati</taxon>
        <taxon>Candidatus Dormiibacterota</taxon>
        <taxon>Candidatus Dormibacteria</taxon>
        <taxon>Candidatus Dormibacterales</taxon>
        <taxon>Candidatus Dormibacteraceae</taxon>
        <taxon>Candidatus Nephthysia</taxon>
    </lineage>
</organism>
<accession>A0A934KCQ3</accession>
<protein>
    <submittedName>
        <fullName evidence="2">Heavy metal-binding domain-containing protein</fullName>
    </submittedName>
</protein>
<reference evidence="2" key="1">
    <citation type="submission" date="2020-10" db="EMBL/GenBank/DDBJ databases">
        <title>Ca. Dormibacterota MAGs.</title>
        <authorList>
            <person name="Montgomery K."/>
        </authorList>
    </citation>
    <scope>NUCLEOTIDE SEQUENCE [LARGE SCALE GENOMIC DNA]</scope>
    <source>
        <strain evidence="2">SC8812_S17_10</strain>
    </source>
</reference>
<evidence type="ECO:0000256" key="1">
    <source>
        <dbReference type="ARBA" id="ARBA00010751"/>
    </source>
</evidence>
<dbReference type="RefSeq" id="WP_338204867.1">
    <property type="nucleotide sequence ID" value="NZ_JAEKNR010000226.1"/>
</dbReference>
<keyword evidence="3" id="KW-1185">Reference proteome</keyword>
<comment type="caution">
    <text evidence="2">The sequence shown here is derived from an EMBL/GenBank/DDBJ whole genome shotgun (WGS) entry which is preliminary data.</text>
</comment>
<dbReference type="EMBL" id="JAEKNR010000226">
    <property type="protein sequence ID" value="MBJ7600886.1"/>
    <property type="molecule type" value="Genomic_DNA"/>
</dbReference>
<comment type="similarity">
    <text evidence="1">Belongs to the UPF0145 family.</text>
</comment>
<name>A0A934KCQ3_9BACT</name>
<dbReference type="SUPFAM" id="SSF117782">
    <property type="entry name" value="YbjQ-like"/>
    <property type="match status" value="2"/>
</dbReference>
<dbReference type="AlphaFoldDB" id="A0A934KCQ3"/>
<dbReference type="Pfam" id="PF01906">
    <property type="entry name" value="YbjQ_1"/>
    <property type="match status" value="2"/>
</dbReference>
<evidence type="ECO:0000313" key="3">
    <source>
        <dbReference type="Proteomes" id="UP000612893"/>
    </source>
</evidence>
<sequence length="275" mass="29724">MASNPNAQAGALPDAARWRLNDLEQRAASGRVLATTDLSVDEFLLLRRAGFEPVGMVVGSSVYHVGIQSGSWKQNQELQVLTSAMYNARELAMSRMEAEAQALGASGVVGVKLTIRFLEWGTDIGEFIAIGTAVRHSGGQDWRADGGIPFTSDLSGQAFYKLIVSGFRPLGLVVGNCVYHMAHQSFGTVLRQIGQNTEIAPFTQALYEARELAMSRMQAEAERASATSVVETRIEVATHVWSSHIMEFLSIGTAIRPTNGELTVLEPQVVLSLDG</sequence>
<proteinExistence type="inferred from homology"/>
<dbReference type="PANTHER" id="PTHR34068">
    <property type="entry name" value="UPF0145 PROTEIN YBJQ"/>
    <property type="match status" value="1"/>
</dbReference>
<dbReference type="PANTHER" id="PTHR34068:SF2">
    <property type="entry name" value="UPF0145 PROTEIN SCO3412"/>
    <property type="match status" value="1"/>
</dbReference>
<evidence type="ECO:0000313" key="2">
    <source>
        <dbReference type="EMBL" id="MBJ7600886.1"/>
    </source>
</evidence>
<gene>
    <name evidence="2" type="ORF">JF922_22810</name>
</gene>
<dbReference type="InterPro" id="IPR002765">
    <property type="entry name" value="UPF0145_YbjQ-like"/>
</dbReference>
<dbReference type="Proteomes" id="UP000612893">
    <property type="component" value="Unassembled WGS sequence"/>
</dbReference>
<dbReference type="InterPro" id="IPR035439">
    <property type="entry name" value="UPF0145_dom_sf"/>
</dbReference>
<dbReference type="Gene3D" id="3.30.110.70">
    <property type="entry name" value="Hypothetical protein apc22750. Chain B"/>
    <property type="match status" value="2"/>
</dbReference>